<dbReference type="AlphaFoldDB" id="A0A6I3SJ21"/>
<proteinExistence type="predicted"/>
<dbReference type="EMBL" id="WNKU01000007">
    <property type="protein sequence ID" value="MTV48868.1"/>
    <property type="molecule type" value="Genomic_DNA"/>
</dbReference>
<evidence type="ECO:0000313" key="1">
    <source>
        <dbReference type="EMBL" id="MTV48868.1"/>
    </source>
</evidence>
<keyword evidence="2" id="KW-1185">Reference proteome</keyword>
<sequence>MAVVERRYSACPTILPHQLWLGRSPLDPAKINPVTNTPQNKPFGGFWTSTYHETLMSDWVLFSYTNETYWKGTALEAWIVTANPDARIYRIDGYYDFEELLCRYHVNPAWNGPFIPAKRFSEIYSLFCGELPMGKAKLDFEAISRDYDAVHLTERGLSETKYGYPYNLIGWDVESTIWFRWSFSRAEYLGNLCTNPLRIVAPGS</sequence>
<name>A0A6I3SJ21_HELMO</name>
<accession>A0A6I3SJ21</accession>
<organism evidence="1 2">
    <name type="scientific">Heliobacterium mobile</name>
    <name type="common">Heliobacillus mobilis</name>
    <dbReference type="NCBI Taxonomy" id="28064"/>
    <lineage>
        <taxon>Bacteria</taxon>
        <taxon>Bacillati</taxon>
        <taxon>Bacillota</taxon>
        <taxon>Clostridia</taxon>
        <taxon>Eubacteriales</taxon>
        <taxon>Heliobacteriaceae</taxon>
        <taxon>Heliobacterium</taxon>
    </lineage>
</organism>
<dbReference type="RefSeq" id="WP_155475975.1">
    <property type="nucleotide sequence ID" value="NZ_WNKU01000007.1"/>
</dbReference>
<evidence type="ECO:0000313" key="2">
    <source>
        <dbReference type="Proteomes" id="UP000430670"/>
    </source>
</evidence>
<reference evidence="1 2" key="1">
    <citation type="submission" date="2019-11" db="EMBL/GenBank/DDBJ databases">
        <title>Whole-genome sequence of a the green, strictly anaerobic photosynthetic bacterium Heliobacillus mobilis DSM 6151.</title>
        <authorList>
            <person name="Kyndt J.A."/>
            <person name="Meyer T.E."/>
        </authorList>
    </citation>
    <scope>NUCLEOTIDE SEQUENCE [LARGE SCALE GENOMIC DNA]</scope>
    <source>
        <strain evidence="1 2">DSM 6151</strain>
    </source>
</reference>
<gene>
    <name evidence="1" type="ORF">GJ688_07720</name>
</gene>
<protein>
    <submittedName>
        <fullName evidence="1">Uncharacterized protein</fullName>
    </submittedName>
</protein>
<dbReference type="OrthoDB" id="5149542at2"/>
<dbReference type="Proteomes" id="UP000430670">
    <property type="component" value="Unassembled WGS sequence"/>
</dbReference>
<comment type="caution">
    <text evidence="1">The sequence shown here is derived from an EMBL/GenBank/DDBJ whole genome shotgun (WGS) entry which is preliminary data.</text>
</comment>